<feature type="domain" description="Alpha/beta hydrolase fold-3" evidence="2">
    <location>
        <begin position="217"/>
        <end position="360"/>
    </location>
</feature>
<dbReference type="GO" id="GO:0019433">
    <property type="term" value="P:triglyceride catabolic process"/>
    <property type="evidence" value="ECO:0007669"/>
    <property type="project" value="TreeGrafter"/>
</dbReference>
<dbReference type="SUPFAM" id="SSF53474">
    <property type="entry name" value="alpha/beta-Hydrolases"/>
    <property type="match status" value="1"/>
</dbReference>
<feature type="region of interest" description="Disordered" evidence="1">
    <location>
        <begin position="556"/>
        <end position="623"/>
    </location>
</feature>
<evidence type="ECO:0000256" key="1">
    <source>
        <dbReference type="SAM" id="MobiDB-lite"/>
    </source>
</evidence>
<dbReference type="GO" id="GO:0004771">
    <property type="term" value="F:sterol ester esterase activity"/>
    <property type="evidence" value="ECO:0007669"/>
    <property type="project" value="TreeGrafter"/>
</dbReference>
<keyword evidence="3" id="KW-0378">Hydrolase</keyword>
<reference evidence="3 4" key="1">
    <citation type="submission" date="2019-04" db="EMBL/GenBank/DDBJ databases">
        <title>Comparative genomics and transcriptomics to analyze fruiting body development in filamentous ascomycetes.</title>
        <authorList>
            <consortium name="DOE Joint Genome Institute"/>
            <person name="Lutkenhaus R."/>
            <person name="Traeger S."/>
            <person name="Breuer J."/>
            <person name="Kuo A."/>
            <person name="Lipzen A."/>
            <person name="Pangilinan J."/>
            <person name="Dilworth D."/>
            <person name="Sandor L."/>
            <person name="Poggeler S."/>
            <person name="Barry K."/>
            <person name="Grigoriev I.V."/>
            <person name="Nowrousian M."/>
        </authorList>
    </citation>
    <scope>NUCLEOTIDE SEQUENCE [LARGE SCALE GENOMIC DNA]</scope>
    <source>
        <strain evidence="3 4">CBS 389.68</strain>
    </source>
</reference>
<evidence type="ECO:0000313" key="3">
    <source>
        <dbReference type="EMBL" id="TGZ81327.1"/>
    </source>
</evidence>
<dbReference type="InterPro" id="IPR013094">
    <property type="entry name" value="AB_hydrolase_3"/>
</dbReference>
<evidence type="ECO:0000313" key="4">
    <source>
        <dbReference type="Proteomes" id="UP000298138"/>
    </source>
</evidence>
<dbReference type="OrthoDB" id="5570009at2759"/>
<name>A0A4S2MXG0_9PEZI</name>
<organism evidence="3 4">
    <name type="scientific">Ascodesmis nigricans</name>
    <dbReference type="NCBI Taxonomy" id="341454"/>
    <lineage>
        <taxon>Eukaryota</taxon>
        <taxon>Fungi</taxon>
        <taxon>Dikarya</taxon>
        <taxon>Ascomycota</taxon>
        <taxon>Pezizomycotina</taxon>
        <taxon>Pezizomycetes</taxon>
        <taxon>Pezizales</taxon>
        <taxon>Ascodesmidaceae</taxon>
        <taxon>Ascodesmis</taxon>
    </lineage>
</organism>
<dbReference type="STRING" id="341454.A0A4S2MXG0"/>
<dbReference type="GO" id="GO:0005829">
    <property type="term" value="C:cytosol"/>
    <property type="evidence" value="ECO:0007669"/>
    <property type="project" value="TreeGrafter"/>
</dbReference>
<dbReference type="Pfam" id="PF07859">
    <property type="entry name" value="Abhydrolase_3"/>
    <property type="match status" value="2"/>
</dbReference>
<proteinExistence type="predicted"/>
<dbReference type="Gene3D" id="3.40.50.1820">
    <property type="entry name" value="alpha/beta hydrolase"/>
    <property type="match status" value="1"/>
</dbReference>
<dbReference type="PANTHER" id="PTHR23025">
    <property type="entry name" value="TRIACYLGLYCEROL LIPASE"/>
    <property type="match status" value="1"/>
</dbReference>
<dbReference type="EMBL" id="ML220120">
    <property type="protein sequence ID" value="TGZ81327.1"/>
    <property type="molecule type" value="Genomic_DNA"/>
</dbReference>
<sequence length="641" mass="72419">MIDHVLGRPSLRFRKIQVLAVLLFWIGVLVRGNSHGPIPVFRRVSRFFTKKLTAFQVVTLTMLYLYVARNFAKLLDLESPEPLANLYTRGFFRTTWVLTALDAGFWTAMKIRKKWLRDICSLVFSGYYLIAAEQADEKVRRVRATITVDHLRVSWDKVNTPYLKTLSSILHPRPNKYGPRLLRIPRPKESIYKTPIDVWVYFEGPREQLKHCHKLVLDFPGGGFVAMNPRTHDDRLLTWSHNSPGIPIVSVDYRKAPEFPYPAGLNDCYDVYHSIITTRGRCIGMSGHTIPKIAIAGDSAGGNMAAAVTLMILNSTSTSATGHLMESGFKGLPAPEGLILMYPCLDLNMSSWISDEQYALMRQRPANRNIIRQKTAQYERTTSHASRQSTKYPPPPHPPKDEDKEAPTTLTTTRLAMSSRLSYFSDRILTPEMMRSMVMLYIGPSHRPSFTTDFLLSPIVAPDTLLARFPRTYFLTGERDPLVDDTVIFAGRIRAAKEAVRRQRGEMGLEVEVEEERVEVSLLQGISHGFMVMGDVFPQAREEAVKTARWIGEVLKDRPGEEVETGSSDEDEEEEEGEAPLEMGGLDKETGNSVGRGPRRKKVPRRKVKRMGSSVSLGSHEDIVDRRMKGLVVGLTQVETD</sequence>
<dbReference type="InterPro" id="IPR029058">
    <property type="entry name" value="AB_hydrolase_fold"/>
</dbReference>
<keyword evidence="4" id="KW-1185">Reference proteome</keyword>
<feature type="domain" description="Alpha/beta hydrolase fold-3" evidence="2">
    <location>
        <begin position="419"/>
        <end position="503"/>
    </location>
</feature>
<feature type="compositionally biased region" description="Basic residues" evidence="1">
    <location>
        <begin position="597"/>
        <end position="610"/>
    </location>
</feature>
<dbReference type="PANTHER" id="PTHR23025:SF3">
    <property type="entry name" value="HORMONE-SENSITIVE LIPASE"/>
    <property type="match status" value="1"/>
</dbReference>
<accession>A0A4S2MXG0</accession>
<dbReference type="AlphaFoldDB" id="A0A4S2MXG0"/>
<gene>
    <name evidence="3" type="ORF">EX30DRAFT_395797</name>
</gene>
<feature type="region of interest" description="Disordered" evidence="1">
    <location>
        <begin position="377"/>
        <end position="407"/>
    </location>
</feature>
<feature type="compositionally biased region" description="Polar residues" evidence="1">
    <location>
        <begin position="377"/>
        <end position="391"/>
    </location>
</feature>
<protein>
    <submittedName>
        <fullName evidence="3">Alpha/beta-hydrolase</fullName>
    </submittedName>
</protein>
<feature type="compositionally biased region" description="Acidic residues" evidence="1">
    <location>
        <begin position="562"/>
        <end position="579"/>
    </location>
</feature>
<dbReference type="GO" id="GO:0004806">
    <property type="term" value="F:triacylglycerol lipase activity"/>
    <property type="evidence" value="ECO:0007669"/>
    <property type="project" value="TreeGrafter"/>
</dbReference>
<evidence type="ECO:0000259" key="2">
    <source>
        <dbReference type="Pfam" id="PF07859"/>
    </source>
</evidence>
<dbReference type="InParanoid" id="A0A4S2MXG0"/>
<dbReference type="Proteomes" id="UP000298138">
    <property type="component" value="Unassembled WGS sequence"/>
</dbReference>